<dbReference type="EMBL" id="CM056817">
    <property type="protein sequence ID" value="KAJ8619756.1"/>
    <property type="molecule type" value="Genomic_DNA"/>
</dbReference>
<proteinExistence type="predicted"/>
<evidence type="ECO:0000313" key="1">
    <source>
        <dbReference type="EMBL" id="KAJ8619756.1"/>
    </source>
</evidence>
<evidence type="ECO:0000313" key="2">
    <source>
        <dbReference type="Proteomes" id="UP001234297"/>
    </source>
</evidence>
<dbReference type="Proteomes" id="UP001234297">
    <property type="component" value="Chromosome 9"/>
</dbReference>
<organism evidence="1 2">
    <name type="scientific">Persea americana</name>
    <name type="common">Avocado</name>
    <dbReference type="NCBI Taxonomy" id="3435"/>
    <lineage>
        <taxon>Eukaryota</taxon>
        <taxon>Viridiplantae</taxon>
        <taxon>Streptophyta</taxon>
        <taxon>Embryophyta</taxon>
        <taxon>Tracheophyta</taxon>
        <taxon>Spermatophyta</taxon>
        <taxon>Magnoliopsida</taxon>
        <taxon>Magnoliidae</taxon>
        <taxon>Laurales</taxon>
        <taxon>Lauraceae</taxon>
        <taxon>Persea</taxon>
    </lineage>
</organism>
<accession>A0ACC2KF96</accession>
<keyword evidence="2" id="KW-1185">Reference proteome</keyword>
<reference evidence="1 2" key="1">
    <citation type="journal article" date="2022" name="Hortic Res">
        <title>A haplotype resolved chromosomal level avocado genome allows analysis of novel avocado genes.</title>
        <authorList>
            <person name="Nath O."/>
            <person name="Fletcher S.J."/>
            <person name="Hayward A."/>
            <person name="Shaw L.M."/>
            <person name="Masouleh A.K."/>
            <person name="Furtado A."/>
            <person name="Henry R.J."/>
            <person name="Mitter N."/>
        </authorList>
    </citation>
    <scope>NUCLEOTIDE SEQUENCE [LARGE SCALE GENOMIC DNA]</scope>
    <source>
        <strain evidence="2">cv. Hass</strain>
    </source>
</reference>
<name>A0ACC2KF96_PERAE</name>
<gene>
    <name evidence="1" type="ORF">MRB53_028285</name>
</gene>
<protein>
    <submittedName>
        <fullName evidence="1">Uncharacterized protein</fullName>
    </submittedName>
</protein>
<sequence length="1062" mass="117643">MKGEMSALAVGDKRRKKSGGCIGVLFQLFKWKCLAKKKELLSPGRSKRISKRFGGPEISPMAKRLLFADENSSGSPNREKLSLVDVEQNDGMQTPGVVARLMGLESMPVVCHDKPKKASGQGNKSANHFSSSEEHSKIFSGGSWGYNLEKGSAKANLRPQKLQKAGVSDRQPVNKSGAGALQLKKALSCSKNQPRKLVSPVKTTRVLSGRNASRLMEAAAKILEPGLKETNRTRRSLAYSASSNESLNYQTRIEGMAVKQSAQPSYPFTTKSLKGQPPFNSCGDSKVMDCRPNNGVQVPVSGSSAPVCNNDSSYRLGKSNMQVSSLKKQRNAKTQRPVSIINQDGGMSQGAQARVNVLRTTQNSTGRKPRLKHHDLSTSNWQSRTLSSLKQNNLKQNMMLLARDEVLPRQKLCNQQSRSCSPADGDKENNELNRNMNTCSMQTRMPMKVSGYSKIGMERNASDRKDESSSKLRTLTQNEGPVSCPHIDDICLPAIASVNQIIVRNNANDAKENWKAHDASSSKDADIVSFTFNYPMRLCAKTFSTVELTEKQKGHCDLSCNASPCKKVISDARNGIALPQRMVDSIGGAFSTLVEQRIREISCLEADDFAKADSLPRKSNASVLEEVSAVVAGRLFSQVNRDGSSVNFGSKDSLHRLDANYDSKKCRKFNTTTKFQAGARPQAFTMCLLPTDYDRCSPTSILEASFSSDSCPSASLDGSLGYNPLMESTHHLALPMHPDADLMDSILSMSKGTAGRRYLTDFVISSCKMHRIDPAEIGNSGNKFNYVWEVLSNMELLFGNDVPYDAGGMGGSLLGSLLNKLETLADSPWQQPRRNLGIAESMERNQLRGWLFDCVLEFLDSKYSHYCKSGFRTWENFPVSLGIEKWTREVYNEIRRWSGLPGKTVDEMVEREFSSSLGKWTNFDIETYETEAEVFFKDKIALGRCFIGTVCPLNKNLKPVVSSQSPISFGELCKRKGEKSFAKEKERRKKNFRGERKRKKTPISHSQTPPPPLPQLHEHEFVSEFPLSASDLSEKKRGIQKQHSCKEISTMCRKANVDSDGI</sequence>
<comment type="caution">
    <text evidence="1">The sequence shown here is derived from an EMBL/GenBank/DDBJ whole genome shotgun (WGS) entry which is preliminary data.</text>
</comment>